<dbReference type="OrthoDB" id="9803101at2"/>
<evidence type="ECO:0000313" key="3">
    <source>
        <dbReference type="Proteomes" id="UP000232883"/>
    </source>
</evidence>
<dbReference type="Proteomes" id="UP000232883">
    <property type="component" value="Chromosome"/>
</dbReference>
<dbReference type="Pfam" id="PF01042">
    <property type="entry name" value="Ribonuc_L-PSP"/>
    <property type="match status" value="1"/>
</dbReference>
<feature type="signal peptide" evidence="1">
    <location>
        <begin position="1"/>
        <end position="19"/>
    </location>
</feature>
<dbReference type="AlphaFoldDB" id="A0A2K8ZBU2"/>
<proteinExistence type="predicted"/>
<name>A0A2K8ZBU2_9BACT</name>
<dbReference type="PROSITE" id="PS51257">
    <property type="entry name" value="PROKAR_LIPOPROTEIN"/>
    <property type="match status" value="1"/>
</dbReference>
<sequence length="149" mass="16060">MKLFFNALIGILLTACSQAQPTDTPQVQHGYLYKVEPAIPGKEVYICGQRPFNAAGELVGPGNLGLQTQQVLENVKASLKTINMTMLNVSQVTYFVRGDSTSVPTGSAQALSSQATSYFAKLPDIVEIKSVSKNVRDDVLVEIEVVAVK</sequence>
<dbReference type="EMBL" id="CP025096">
    <property type="protein sequence ID" value="AUD07299.1"/>
    <property type="molecule type" value="Genomic_DNA"/>
</dbReference>
<dbReference type="InterPro" id="IPR035959">
    <property type="entry name" value="RutC-like_sf"/>
</dbReference>
<dbReference type="SUPFAM" id="SSF55298">
    <property type="entry name" value="YjgF-like"/>
    <property type="match status" value="1"/>
</dbReference>
<dbReference type="InterPro" id="IPR006175">
    <property type="entry name" value="YjgF/YER057c/UK114"/>
</dbReference>
<dbReference type="KEGG" id="spir:CWM47_13760"/>
<protein>
    <submittedName>
        <fullName evidence="2">RidA family protein</fullName>
    </submittedName>
</protein>
<gene>
    <name evidence="2" type="ORF">CWM47_13760</name>
</gene>
<evidence type="ECO:0000313" key="2">
    <source>
        <dbReference type="EMBL" id="AUD07299.1"/>
    </source>
</evidence>
<accession>A0A2K8ZBU2</accession>
<keyword evidence="3" id="KW-1185">Reference proteome</keyword>
<reference evidence="2 3" key="1">
    <citation type="submission" date="2017-11" db="EMBL/GenBank/DDBJ databases">
        <title>Taxonomic description and genome sequences of Spirosoma HA7 sp. nov., isolated from pollen microhabitat of Corylus avellana.</title>
        <authorList>
            <person name="Ambika Manirajan B."/>
            <person name="Suarez C."/>
            <person name="Ratering S."/>
            <person name="Geissler-Plaum R."/>
            <person name="Cardinale M."/>
            <person name="Sylvia S."/>
        </authorList>
    </citation>
    <scope>NUCLEOTIDE SEQUENCE [LARGE SCALE GENOMIC DNA]</scope>
    <source>
        <strain evidence="2 3">HA7</strain>
    </source>
</reference>
<evidence type="ECO:0000256" key="1">
    <source>
        <dbReference type="SAM" id="SignalP"/>
    </source>
</evidence>
<dbReference type="Gene3D" id="3.30.1330.40">
    <property type="entry name" value="RutC-like"/>
    <property type="match status" value="1"/>
</dbReference>
<feature type="chain" id="PRO_5014791446" evidence="1">
    <location>
        <begin position="20"/>
        <end position="149"/>
    </location>
</feature>
<organism evidence="2 3">
    <name type="scientific">Spirosoma pollinicola</name>
    <dbReference type="NCBI Taxonomy" id="2057025"/>
    <lineage>
        <taxon>Bacteria</taxon>
        <taxon>Pseudomonadati</taxon>
        <taxon>Bacteroidota</taxon>
        <taxon>Cytophagia</taxon>
        <taxon>Cytophagales</taxon>
        <taxon>Cytophagaceae</taxon>
        <taxon>Spirosoma</taxon>
    </lineage>
</organism>
<keyword evidence="1" id="KW-0732">Signal</keyword>